<evidence type="ECO:0000259" key="2">
    <source>
        <dbReference type="SMART" id="SM00382"/>
    </source>
</evidence>
<reference evidence="4" key="1">
    <citation type="submission" date="2017-09" db="EMBL/GenBank/DDBJ databases">
        <title>Depth-based differentiation of microbial function through sediment-hosted aquifers and enrichment of novel symbionts in the deep terrestrial subsurface.</title>
        <authorList>
            <person name="Probst A.J."/>
            <person name="Ladd B."/>
            <person name="Jarett J.K."/>
            <person name="Geller-Mcgrath D.E."/>
            <person name="Sieber C.M.K."/>
            <person name="Emerson J.B."/>
            <person name="Anantharaman K."/>
            <person name="Thomas B.C."/>
            <person name="Malmstrom R."/>
            <person name="Stieglmeier M."/>
            <person name="Klingl A."/>
            <person name="Woyke T."/>
            <person name="Ryan C.M."/>
            <person name="Banfield J.F."/>
        </authorList>
    </citation>
    <scope>NUCLEOTIDE SEQUENCE [LARGE SCALE GENOMIC DNA]</scope>
</reference>
<protein>
    <recommendedName>
        <fullName evidence="2">AAA+ ATPase domain-containing protein</fullName>
    </recommendedName>
</protein>
<organism evidence="3 4">
    <name type="scientific">Candidatus Collierbacteria bacterium CG10_big_fil_rev_8_21_14_0_10_44_9</name>
    <dbReference type="NCBI Taxonomy" id="1974535"/>
    <lineage>
        <taxon>Bacteria</taxon>
        <taxon>Candidatus Collieribacteriota</taxon>
    </lineage>
</organism>
<dbReference type="Gene3D" id="3.40.50.300">
    <property type="entry name" value="P-loop containing nucleotide triphosphate hydrolases"/>
    <property type="match status" value="1"/>
</dbReference>
<gene>
    <name evidence="3" type="ORF">COT87_01275</name>
</gene>
<feature type="domain" description="AAA+ ATPase" evidence="2">
    <location>
        <begin position="42"/>
        <end position="232"/>
    </location>
</feature>
<name>A0A2H0VJ19_9BACT</name>
<feature type="compositionally biased region" description="Polar residues" evidence="1">
    <location>
        <begin position="357"/>
        <end position="370"/>
    </location>
</feature>
<dbReference type="SUPFAM" id="SSF52540">
    <property type="entry name" value="P-loop containing nucleoside triphosphate hydrolases"/>
    <property type="match status" value="1"/>
</dbReference>
<evidence type="ECO:0000313" key="3">
    <source>
        <dbReference type="EMBL" id="PIR99092.1"/>
    </source>
</evidence>
<sequence>MKSFEQLRQLGLLKKGTEFVYENYPTPTGIQDLDVLLGGGWEPGINVIAGISGTGKSLICATTMANQLSQGKPVLVVDTEGSFDLWQNHLDLSEAWVLPRQQNTFLPFGFDYAITVQRIAEYIQVAEADGAQIGAIIIDSLDAMMPRGEQSPYSTHTMDITEKHAREIEQFLQILHQLGLSHQCPVLLTHHNTESPTSFMDQPASHYHLEEYDHPIMTESERNVQIALDVYSSTYITTFPLYQFPGNNSLQNTPFIAPGRSAGRSRVQIDFEHPDRFVIGTSIIKAKRQTTRENVPVSISFATLLNFNYSVPTGPRYDMHRALALGFGDPESEPDETALNVDQEIVPNWEETESEWNKPSNTYNQQLTWE</sequence>
<evidence type="ECO:0000313" key="4">
    <source>
        <dbReference type="Proteomes" id="UP000230796"/>
    </source>
</evidence>
<accession>A0A2H0VJ19</accession>
<feature type="region of interest" description="Disordered" evidence="1">
    <location>
        <begin position="349"/>
        <end position="370"/>
    </location>
</feature>
<dbReference type="SMART" id="SM00382">
    <property type="entry name" value="AAA"/>
    <property type="match status" value="1"/>
</dbReference>
<dbReference type="InterPro" id="IPR027417">
    <property type="entry name" value="P-loop_NTPase"/>
</dbReference>
<comment type="caution">
    <text evidence="3">The sequence shown here is derived from an EMBL/GenBank/DDBJ whole genome shotgun (WGS) entry which is preliminary data.</text>
</comment>
<dbReference type="Proteomes" id="UP000230796">
    <property type="component" value="Unassembled WGS sequence"/>
</dbReference>
<dbReference type="AlphaFoldDB" id="A0A2H0VJ19"/>
<dbReference type="Pfam" id="PF13481">
    <property type="entry name" value="AAA_25"/>
    <property type="match status" value="1"/>
</dbReference>
<proteinExistence type="predicted"/>
<evidence type="ECO:0000256" key="1">
    <source>
        <dbReference type="SAM" id="MobiDB-lite"/>
    </source>
</evidence>
<dbReference type="EMBL" id="PFAF01000023">
    <property type="protein sequence ID" value="PIR99092.1"/>
    <property type="molecule type" value="Genomic_DNA"/>
</dbReference>
<dbReference type="InterPro" id="IPR003593">
    <property type="entry name" value="AAA+_ATPase"/>
</dbReference>